<protein>
    <recommendedName>
        <fullName evidence="4">Secreted protein</fullName>
    </recommendedName>
</protein>
<evidence type="ECO:0000256" key="1">
    <source>
        <dbReference type="SAM" id="SignalP"/>
    </source>
</evidence>
<proteinExistence type="predicted"/>
<feature type="signal peptide" evidence="1">
    <location>
        <begin position="1"/>
        <end position="21"/>
    </location>
</feature>
<keyword evidence="1" id="KW-0732">Signal</keyword>
<dbReference type="AlphaFoldDB" id="A0A9P6INN2"/>
<organism evidence="2 3">
    <name type="scientific">Modicella reniformis</name>
    <dbReference type="NCBI Taxonomy" id="1440133"/>
    <lineage>
        <taxon>Eukaryota</taxon>
        <taxon>Fungi</taxon>
        <taxon>Fungi incertae sedis</taxon>
        <taxon>Mucoromycota</taxon>
        <taxon>Mortierellomycotina</taxon>
        <taxon>Mortierellomycetes</taxon>
        <taxon>Mortierellales</taxon>
        <taxon>Mortierellaceae</taxon>
        <taxon>Modicella</taxon>
    </lineage>
</organism>
<accession>A0A9P6INN2</accession>
<reference evidence="2" key="1">
    <citation type="journal article" date="2020" name="Fungal Divers.">
        <title>Resolving the Mortierellaceae phylogeny through synthesis of multi-gene phylogenetics and phylogenomics.</title>
        <authorList>
            <person name="Vandepol N."/>
            <person name="Liber J."/>
            <person name="Desiro A."/>
            <person name="Na H."/>
            <person name="Kennedy M."/>
            <person name="Barry K."/>
            <person name="Grigoriev I.V."/>
            <person name="Miller A.N."/>
            <person name="O'Donnell K."/>
            <person name="Stajich J.E."/>
            <person name="Bonito G."/>
        </authorList>
    </citation>
    <scope>NUCLEOTIDE SEQUENCE</scope>
    <source>
        <strain evidence="2">MES-2147</strain>
    </source>
</reference>
<gene>
    <name evidence="2" type="ORF">BGZ65_004225</name>
</gene>
<dbReference type="EMBL" id="JAAAHW010009420">
    <property type="protein sequence ID" value="KAF9941328.1"/>
    <property type="molecule type" value="Genomic_DNA"/>
</dbReference>
<feature type="chain" id="PRO_5040173802" description="Secreted protein" evidence="1">
    <location>
        <begin position="22"/>
        <end position="115"/>
    </location>
</feature>
<keyword evidence="3" id="KW-1185">Reference proteome</keyword>
<evidence type="ECO:0000313" key="3">
    <source>
        <dbReference type="Proteomes" id="UP000749646"/>
    </source>
</evidence>
<comment type="caution">
    <text evidence="2">The sequence shown here is derived from an EMBL/GenBank/DDBJ whole genome shotgun (WGS) entry which is preliminary data.</text>
</comment>
<sequence>MYMFKAMLIYIVSIIEGTVQTQVNANAMAERQYGQLVRELFMSTPPQRKLSSYHRKLITQTELMADSSTRTSICTSASASTTGVFSIVNLSNHVSSGEGFKINTKAPQFQYATPR</sequence>
<evidence type="ECO:0000313" key="2">
    <source>
        <dbReference type="EMBL" id="KAF9941328.1"/>
    </source>
</evidence>
<dbReference type="Proteomes" id="UP000749646">
    <property type="component" value="Unassembled WGS sequence"/>
</dbReference>
<name>A0A9P6INN2_9FUNG</name>
<evidence type="ECO:0008006" key="4">
    <source>
        <dbReference type="Google" id="ProtNLM"/>
    </source>
</evidence>